<dbReference type="Pfam" id="PF00646">
    <property type="entry name" value="F-box"/>
    <property type="match status" value="1"/>
</dbReference>
<keyword evidence="3" id="KW-1185">Reference proteome</keyword>
<dbReference type="Gene3D" id="3.80.10.10">
    <property type="entry name" value="Ribonuclease Inhibitor"/>
    <property type="match status" value="1"/>
</dbReference>
<dbReference type="InterPro" id="IPR006566">
    <property type="entry name" value="FBD"/>
</dbReference>
<evidence type="ECO:0000313" key="2">
    <source>
        <dbReference type="EMBL" id="KAF7123479.1"/>
    </source>
</evidence>
<dbReference type="EMBL" id="WJXA01000012">
    <property type="protein sequence ID" value="KAF7123479.1"/>
    <property type="molecule type" value="Genomic_DNA"/>
</dbReference>
<comment type="caution">
    <text evidence="2">The sequence shown here is derived from an EMBL/GenBank/DDBJ whole genome shotgun (WGS) entry which is preliminary data.</text>
</comment>
<dbReference type="PROSITE" id="PS50181">
    <property type="entry name" value="FBOX"/>
    <property type="match status" value="1"/>
</dbReference>
<dbReference type="Pfam" id="PF08387">
    <property type="entry name" value="FBD"/>
    <property type="match status" value="1"/>
</dbReference>
<dbReference type="InterPro" id="IPR055411">
    <property type="entry name" value="LRR_FXL15/At3g58940/PEG3-like"/>
</dbReference>
<dbReference type="AlphaFoldDB" id="A0A834G313"/>
<organism evidence="2 3">
    <name type="scientific">Rhododendron simsii</name>
    <name type="common">Sims's rhododendron</name>
    <dbReference type="NCBI Taxonomy" id="118357"/>
    <lineage>
        <taxon>Eukaryota</taxon>
        <taxon>Viridiplantae</taxon>
        <taxon>Streptophyta</taxon>
        <taxon>Embryophyta</taxon>
        <taxon>Tracheophyta</taxon>
        <taxon>Spermatophyta</taxon>
        <taxon>Magnoliopsida</taxon>
        <taxon>eudicotyledons</taxon>
        <taxon>Gunneridae</taxon>
        <taxon>Pentapetalae</taxon>
        <taxon>asterids</taxon>
        <taxon>Ericales</taxon>
        <taxon>Ericaceae</taxon>
        <taxon>Ericoideae</taxon>
        <taxon>Rhodoreae</taxon>
        <taxon>Rhododendron</taxon>
    </lineage>
</organism>
<protein>
    <recommendedName>
        <fullName evidence="1">F-box domain-containing protein</fullName>
    </recommendedName>
</protein>
<dbReference type="Pfam" id="PF24758">
    <property type="entry name" value="LRR_At5g56370"/>
    <property type="match status" value="1"/>
</dbReference>
<evidence type="ECO:0000313" key="3">
    <source>
        <dbReference type="Proteomes" id="UP000626092"/>
    </source>
</evidence>
<dbReference type="InterPro" id="IPR053781">
    <property type="entry name" value="F-box_AtFBL13-like"/>
</dbReference>
<reference evidence="2" key="1">
    <citation type="submission" date="2019-11" db="EMBL/GenBank/DDBJ databases">
        <authorList>
            <person name="Liu Y."/>
            <person name="Hou J."/>
            <person name="Li T.-Q."/>
            <person name="Guan C.-H."/>
            <person name="Wu X."/>
            <person name="Wu H.-Z."/>
            <person name="Ling F."/>
            <person name="Zhang R."/>
            <person name="Shi X.-G."/>
            <person name="Ren J.-P."/>
            <person name="Chen E.-F."/>
            <person name="Sun J.-M."/>
        </authorList>
    </citation>
    <scope>NUCLEOTIDE SEQUENCE</scope>
    <source>
        <strain evidence="2">Adult_tree_wgs_1</strain>
        <tissue evidence="2">Leaves</tissue>
    </source>
</reference>
<dbReference type="InterPro" id="IPR001810">
    <property type="entry name" value="F-box_dom"/>
</dbReference>
<accession>A0A834G313</accession>
<evidence type="ECO:0000259" key="1">
    <source>
        <dbReference type="PROSITE" id="PS50181"/>
    </source>
</evidence>
<dbReference type="InterPro" id="IPR036047">
    <property type="entry name" value="F-box-like_dom_sf"/>
</dbReference>
<dbReference type="SUPFAM" id="SSF52047">
    <property type="entry name" value="RNI-like"/>
    <property type="match status" value="1"/>
</dbReference>
<dbReference type="OrthoDB" id="1163429at2759"/>
<dbReference type="PANTHER" id="PTHR31639:SF312">
    <property type="entry name" value="CYCLIN-LIKE F-BOX"/>
    <property type="match status" value="1"/>
</dbReference>
<dbReference type="SMART" id="SM00579">
    <property type="entry name" value="FBD"/>
    <property type="match status" value="1"/>
</dbReference>
<name>A0A834G313_RHOSS</name>
<dbReference type="Proteomes" id="UP000626092">
    <property type="component" value="Unassembled WGS sequence"/>
</dbReference>
<feature type="domain" description="F-box" evidence="1">
    <location>
        <begin position="9"/>
        <end position="43"/>
    </location>
</feature>
<proteinExistence type="predicted"/>
<dbReference type="CDD" id="cd22160">
    <property type="entry name" value="F-box_AtFBL13-like"/>
    <property type="match status" value="1"/>
</dbReference>
<dbReference type="SUPFAM" id="SSF81383">
    <property type="entry name" value="F-box domain"/>
    <property type="match status" value="1"/>
</dbReference>
<sequence length="460" mass="51828">MKNMCGTTSDIISDLPDTIIEKILVRMPIRDAVRTSVLSKKWRFNWINIPVLAFDDTSLVDPYPTFFCQLLPPDQLSIKNRLLATIYHVLLLHRGPILKFSLSISELKSCSEIDALISILSNRGIQELTLQIQKGDPHELPQSLFSCQQSTYLNLHSCVFKRPTTFKGFPWVVCLELLEVIITADLFETFVSSCPVLEQLTFESSARFDFNGIDAPNLKVLSLMGIFKSISVKNAPKVANFSIHSKAFVGVVGGGGGKFDWAGLLDGLPVLKSVYGRSISYGDERKKAGLLRLRMKRNKRSTSDIISYLPSNVTENILKDLPLKDAPEEETDSEWVKFFRSLPAIEDMHLDSHLLQILNIPPIPDHATEFLQAQDFSDFSLNKLQEVEIRHFSGAEPEMLFVEILLAHSVVLKKMVIWHEHEMSDKKGFAMVKELTRFPRASSDAELVIDANVRLVKLAA</sequence>
<dbReference type="PANTHER" id="PTHR31639">
    <property type="entry name" value="F-BOX PROTEIN-LIKE"/>
    <property type="match status" value="1"/>
</dbReference>
<dbReference type="InterPro" id="IPR032675">
    <property type="entry name" value="LRR_dom_sf"/>
</dbReference>
<gene>
    <name evidence="2" type="ORF">RHSIM_Rhsim12G0069400</name>
</gene>